<accession>A0A1W1WTQ8</accession>
<name>A0A1W1WTQ8_9BACT</name>
<dbReference type="InterPro" id="IPR033880">
    <property type="entry name" value="SPFH_YdjI"/>
</dbReference>
<dbReference type="SUPFAM" id="SSF117892">
    <property type="entry name" value="Band 7/SPFH domain"/>
    <property type="match status" value="1"/>
</dbReference>
<evidence type="ECO:0000313" key="4">
    <source>
        <dbReference type="Proteomes" id="UP000192602"/>
    </source>
</evidence>
<keyword evidence="3" id="KW-0645">Protease</keyword>
<dbReference type="GO" id="GO:0006508">
    <property type="term" value="P:proteolysis"/>
    <property type="evidence" value="ECO:0007669"/>
    <property type="project" value="UniProtKB-KW"/>
</dbReference>
<dbReference type="RefSeq" id="WP_084275658.1">
    <property type="nucleotide sequence ID" value="NZ_AP026671.1"/>
</dbReference>
<proteinExistence type="predicted"/>
<organism evidence="3 4">
    <name type="scientific">Nitratiruptor tergarcus DSM 16512</name>
    <dbReference type="NCBI Taxonomy" id="1069081"/>
    <lineage>
        <taxon>Bacteria</taxon>
        <taxon>Pseudomonadati</taxon>
        <taxon>Campylobacterota</taxon>
        <taxon>Epsilonproteobacteria</taxon>
        <taxon>Nautiliales</taxon>
        <taxon>Nitratiruptoraceae</taxon>
        <taxon>Nitratiruptor</taxon>
    </lineage>
</organism>
<dbReference type="InterPro" id="IPR025640">
    <property type="entry name" value="GYF_2"/>
</dbReference>
<dbReference type="Pfam" id="PF14237">
    <property type="entry name" value="GYF_2"/>
    <property type="match status" value="1"/>
</dbReference>
<feature type="domain" description="GYF" evidence="2">
    <location>
        <begin position="290"/>
        <end position="335"/>
    </location>
</feature>
<dbReference type="Gene3D" id="3.30.479.30">
    <property type="entry name" value="Band 7 domain"/>
    <property type="match status" value="1"/>
</dbReference>
<keyword evidence="4" id="KW-1185">Reference proteome</keyword>
<dbReference type="STRING" id="1069081.SAMN05660197_1238"/>
<dbReference type="InterPro" id="IPR036013">
    <property type="entry name" value="Band_7/SPFH_dom_sf"/>
</dbReference>
<protein>
    <submittedName>
        <fullName evidence="3">Membrane protease subunit, stomatin/prohibitin family, contains C-terminal Zn-ribbon domain</fullName>
    </submittedName>
</protein>
<dbReference type="PANTHER" id="PTHR37826">
    <property type="entry name" value="FLOTILLIN BAND_7_5 DOMAIN PROTEIN"/>
    <property type="match status" value="1"/>
</dbReference>
<dbReference type="PANTHER" id="PTHR37826:SF2">
    <property type="entry name" value="ZINC-RIBBON DOMAIN-CONTAINING PROTEIN"/>
    <property type="match status" value="1"/>
</dbReference>
<reference evidence="4" key="1">
    <citation type="submission" date="2017-04" db="EMBL/GenBank/DDBJ databases">
        <authorList>
            <person name="Varghese N."/>
            <person name="Submissions S."/>
        </authorList>
    </citation>
    <scope>NUCLEOTIDE SEQUENCE [LARGE SCALE GENOMIC DNA]</scope>
    <source>
        <strain evidence="4">DSM 16512</strain>
    </source>
</reference>
<keyword evidence="3" id="KW-0378">Hydrolase</keyword>
<evidence type="ECO:0000259" key="1">
    <source>
        <dbReference type="Pfam" id="PF13421"/>
    </source>
</evidence>
<dbReference type="CDD" id="cd03408">
    <property type="entry name" value="SPFH_like_u1"/>
    <property type="match status" value="1"/>
</dbReference>
<evidence type="ECO:0000259" key="2">
    <source>
        <dbReference type="Pfam" id="PF14237"/>
    </source>
</evidence>
<gene>
    <name evidence="3" type="ORF">SAMN05660197_1238</name>
</gene>
<feature type="domain" description="SPFH" evidence="1">
    <location>
        <begin position="26"/>
        <end position="234"/>
    </location>
</feature>
<sequence length="351" mass="39438">MGLFDWLRGQFIDVIEWFDDSGDTIVYRFPRHENEIKYGAKLIVRPGQKAVFVNEGQIAEVLGPGTWELETKNLPILTDLQHWDHGFTSPFKAEVYFVSTKRFGDLKFGTKTPIIVNDPELGPVRLKAYGTYEIRITDPAKILRELSSTDGNFTTEEIEKFLGNLIIAKLPIVLAKSGISIFELAKHYDALGEKIKELLQPYFDEYGVSLEKILLQSISLPKDLQEALDAKGAQTILGDMNEYLKYKSAQGLEKGGSAADMVGLGAGLYAAKEMFEDKKITPSPLPQEYYYVAIENKLIGPLSKDALQKMIVLGEVKPDTLLWQEGMEQWQKAGEAVKDLFKKTPPPLDEN</sequence>
<dbReference type="OrthoDB" id="9764015at2"/>
<dbReference type="GO" id="GO:0008233">
    <property type="term" value="F:peptidase activity"/>
    <property type="evidence" value="ECO:0007669"/>
    <property type="project" value="UniProtKB-KW"/>
</dbReference>
<evidence type="ECO:0000313" key="3">
    <source>
        <dbReference type="EMBL" id="SMC09430.1"/>
    </source>
</evidence>
<dbReference type="Proteomes" id="UP000192602">
    <property type="component" value="Unassembled WGS sequence"/>
</dbReference>
<dbReference type="Pfam" id="PF13421">
    <property type="entry name" value="Band_7_1"/>
    <property type="match status" value="1"/>
</dbReference>
<dbReference type="AlphaFoldDB" id="A0A1W1WTQ8"/>
<dbReference type="EMBL" id="FWWZ01000001">
    <property type="protein sequence ID" value="SMC09430.1"/>
    <property type="molecule type" value="Genomic_DNA"/>
</dbReference>